<comment type="subunit">
    <text evidence="1">Component of the NuA4 histone acetyltransferase complex.</text>
</comment>
<dbReference type="PROSITE" id="PS50013">
    <property type="entry name" value="CHROMO_2"/>
    <property type="match status" value="1"/>
</dbReference>
<feature type="region of interest" description="Disordered" evidence="2">
    <location>
        <begin position="27"/>
        <end position="84"/>
    </location>
</feature>
<dbReference type="Proteomes" id="UP000030651">
    <property type="component" value="Unassembled WGS sequence"/>
</dbReference>
<dbReference type="OrthoDB" id="10071592at2759"/>
<sequence>MQKAQPGSRLRAGSEEFECLGPLSPYHVSDNATSPVSTDLIDPELLRGAPPTPPTSIPEACSPLVLGGGTPGDVTGHRESTPEPPSYAIDCILERWKKDVFLVRWLEYGSSSWVPRSDILDDDLLEAFENNYSGYQDGVEMARAERHSGRTR</sequence>
<protein>
    <recommendedName>
        <fullName evidence="3">Chromo domain-containing protein</fullName>
    </recommendedName>
</protein>
<name>W3WUS3_PESFW</name>
<dbReference type="RefSeq" id="XP_007838770.1">
    <property type="nucleotide sequence ID" value="XM_007840579.1"/>
</dbReference>
<dbReference type="Gene3D" id="2.40.50.40">
    <property type="match status" value="1"/>
</dbReference>
<dbReference type="SUPFAM" id="SSF54160">
    <property type="entry name" value="Chromo domain-like"/>
    <property type="match status" value="1"/>
</dbReference>
<organism evidence="4 5">
    <name type="scientific">Pestalotiopsis fici (strain W106-1 / CGMCC3.15140)</name>
    <dbReference type="NCBI Taxonomy" id="1229662"/>
    <lineage>
        <taxon>Eukaryota</taxon>
        <taxon>Fungi</taxon>
        <taxon>Dikarya</taxon>
        <taxon>Ascomycota</taxon>
        <taxon>Pezizomycotina</taxon>
        <taxon>Sordariomycetes</taxon>
        <taxon>Xylariomycetidae</taxon>
        <taxon>Amphisphaeriales</taxon>
        <taxon>Sporocadaceae</taxon>
        <taxon>Pestalotiopsis</taxon>
    </lineage>
</organism>
<feature type="domain" description="Chromo" evidence="3">
    <location>
        <begin position="87"/>
        <end position="140"/>
    </location>
</feature>
<evidence type="ECO:0000313" key="5">
    <source>
        <dbReference type="Proteomes" id="UP000030651"/>
    </source>
</evidence>
<dbReference type="HOGENOM" id="CLU_1723009_0_0_1"/>
<evidence type="ECO:0000256" key="1">
    <source>
        <dbReference type="ARBA" id="ARBA00011353"/>
    </source>
</evidence>
<dbReference type="AlphaFoldDB" id="W3WUS3"/>
<keyword evidence="5" id="KW-1185">Reference proteome</keyword>
<dbReference type="KEGG" id="pfy:PFICI_11998"/>
<dbReference type="GeneID" id="19277011"/>
<evidence type="ECO:0000259" key="3">
    <source>
        <dbReference type="PROSITE" id="PS50013"/>
    </source>
</evidence>
<dbReference type="GO" id="GO:0006338">
    <property type="term" value="P:chromatin remodeling"/>
    <property type="evidence" value="ECO:0007669"/>
    <property type="project" value="UniProtKB-ARBA"/>
</dbReference>
<dbReference type="CDD" id="cd00024">
    <property type="entry name" value="CD_CSD"/>
    <property type="match status" value="1"/>
</dbReference>
<accession>W3WUS3</accession>
<dbReference type="InterPro" id="IPR000953">
    <property type="entry name" value="Chromo/chromo_shadow_dom"/>
</dbReference>
<evidence type="ECO:0000313" key="4">
    <source>
        <dbReference type="EMBL" id="ETS76611.1"/>
    </source>
</evidence>
<reference evidence="5" key="1">
    <citation type="journal article" date="2015" name="BMC Genomics">
        <title>Genomic and transcriptomic analysis of the endophytic fungus Pestalotiopsis fici reveals its lifestyle and high potential for synthesis of natural products.</title>
        <authorList>
            <person name="Wang X."/>
            <person name="Zhang X."/>
            <person name="Liu L."/>
            <person name="Xiang M."/>
            <person name="Wang W."/>
            <person name="Sun X."/>
            <person name="Che Y."/>
            <person name="Guo L."/>
            <person name="Liu G."/>
            <person name="Guo L."/>
            <person name="Wang C."/>
            <person name="Yin W.B."/>
            <person name="Stadler M."/>
            <person name="Zhang X."/>
            <person name="Liu X."/>
        </authorList>
    </citation>
    <scope>NUCLEOTIDE SEQUENCE [LARGE SCALE GENOMIC DNA]</scope>
    <source>
        <strain evidence="5">W106-1 / CGMCC3.15140</strain>
    </source>
</reference>
<proteinExistence type="predicted"/>
<dbReference type="InterPro" id="IPR016197">
    <property type="entry name" value="Chromo-like_dom_sf"/>
</dbReference>
<evidence type="ECO:0000256" key="2">
    <source>
        <dbReference type="SAM" id="MobiDB-lite"/>
    </source>
</evidence>
<dbReference type="InParanoid" id="W3WUS3"/>
<dbReference type="EMBL" id="KI912117">
    <property type="protein sequence ID" value="ETS76611.1"/>
    <property type="molecule type" value="Genomic_DNA"/>
</dbReference>
<gene>
    <name evidence="4" type="ORF">PFICI_11998</name>
</gene>